<dbReference type="PROSITE" id="PS51462">
    <property type="entry name" value="NUDIX"/>
    <property type="match status" value="1"/>
</dbReference>
<comment type="catalytic activity">
    <reaction evidence="10">
        <text>8-oxo-dGTP + H2O = 8-oxo-dGMP + diphosphate + H(+)</text>
        <dbReference type="Rhea" id="RHEA:31575"/>
        <dbReference type="ChEBI" id="CHEBI:15377"/>
        <dbReference type="ChEBI" id="CHEBI:15378"/>
        <dbReference type="ChEBI" id="CHEBI:33019"/>
        <dbReference type="ChEBI" id="CHEBI:63224"/>
        <dbReference type="ChEBI" id="CHEBI:77896"/>
        <dbReference type="EC" id="3.6.1.55"/>
    </reaction>
</comment>
<dbReference type="InterPro" id="IPR000086">
    <property type="entry name" value="NUDIX_hydrolase_dom"/>
</dbReference>
<feature type="domain" description="Nudix hydrolase" evidence="18">
    <location>
        <begin position="3"/>
        <end position="126"/>
    </location>
</feature>
<keyword evidence="3" id="KW-0515">Mutator protein</keyword>
<reference evidence="19 20" key="1">
    <citation type="submission" date="2019-07" db="EMBL/GenBank/DDBJ databases">
        <title>Draft genome for Aliikangiella sp. M105.</title>
        <authorList>
            <person name="Wang G."/>
        </authorList>
    </citation>
    <scope>NUCLEOTIDE SEQUENCE [LARGE SCALE GENOMIC DNA]</scope>
    <source>
        <strain evidence="19 20">M105</strain>
    </source>
</reference>
<evidence type="ECO:0000256" key="9">
    <source>
        <dbReference type="ARBA" id="ARBA00023204"/>
    </source>
</evidence>
<dbReference type="PANTHER" id="PTHR47707:SF1">
    <property type="entry name" value="NUDIX HYDROLASE FAMILY PROTEIN"/>
    <property type="match status" value="1"/>
</dbReference>
<evidence type="ECO:0000256" key="4">
    <source>
        <dbReference type="ARBA" id="ARBA00022705"/>
    </source>
</evidence>
<evidence type="ECO:0000256" key="16">
    <source>
        <dbReference type="ARBA" id="ARBA00042798"/>
    </source>
</evidence>
<accession>A0A545TW91</accession>
<dbReference type="InterPro" id="IPR020476">
    <property type="entry name" value="Nudix_hydrolase"/>
</dbReference>
<comment type="cofactor">
    <cofactor evidence="1">
        <name>Mg(2+)</name>
        <dbReference type="ChEBI" id="CHEBI:18420"/>
    </cofactor>
</comment>
<evidence type="ECO:0000313" key="20">
    <source>
        <dbReference type="Proteomes" id="UP000315439"/>
    </source>
</evidence>
<keyword evidence="4" id="KW-0235">DNA replication</keyword>
<dbReference type="GO" id="GO:0006281">
    <property type="term" value="P:DNA repair"/>
    <property type="evidence" value="ECO:0007669"/>
    <property type="project" value="UniProtKB-KW"/>
</dbReference>
<evidence type="ECO:0000256" key="2">
    <source>
        <dbReference type="ARBA" id="ARBA00005582"/>
    </source>
</evidence>
<evidence type="ECO:0000256" key="3">
    <source>
        <dbReference type="ARBA" id="ARBA00022457"/>
    </source>
</evidence>
<dbReference type="InterPro" id="IPR015797">
    <property type="entry name" value="NUDIX_hydrolase-like_dom_sf"/>
</dbReference>
<evidence type="ECO:0000256" key="8">
    <source>
        <dbReference type="ARBA" id="ARBA00022842"/>
    </source>
</evidence>
<evidence type="ECO:0000256" key="12">
    <source>
        <dbReference type="ARBA" id="ARBA00038905"/>
    </source>
</evidence>
<evidence type="ECO:0000259" key="18">
    <source>
        <dbReference type="PROSITE" id="PS51462"/>
    </source>
</evidence>
<gene>
    <name evidence="19" type="ORF">FLL46_25100</name>
</gene>
<keyword evidence="7 17" id="KW-0378">Hydrolase</keyword>
<evidence type="ECO:0000313" key="19">
    <source>
        <dbReference type="EMBL" id="TQV81431.1"/>
    </source>
</evidence>
<name>A0A545TW91_9GAMM</name>
<evidence type="ECO:0000256" key="10">
    <source>
        <dbReference type="ARBA" id="ARBA00035861"/>
    </source>
</evidence>
<dbReference type="InterPro" id="IPR047127">
    <property type="entry name" value="MutT-like"/>
</dbReference>
<sequence>MSERLQIVSGIIQREGRVLLCLRKNTKHYPDYWALPVGHVEPGENDIDALRRELFEEVGIQVLDGEFLTTLYDNEQNVQHAVFRVTDWRGEVSNREPHLCAQVRWVKLHQLPQPLTPSTIAILQSL</sequence>
<evidence type="ECO:0000256" key="14">
    <source>
        <dbReference type="ARBA" id="ARBA00041592"/>
    </source>
</evidence>
<dbReference type="EC" id="3.6.1.55" evidence="12"/>
<dbReference type="PRINTS" id="PR00502">
    <property type="entry name" value="NUDIXFAMILY"/>
</dbReference>
<dbReference type="EMBL" id="VIKS01000016">
    <property type="protein sequence ID" value="TQV81431.1"/>
    <property type="molecule type" value="Genomic_DNA"/>
</dbReference>
<keyword evidence="9" id="KW-0234">DNA repair</keyword>
<keyword evidence="8" id="KW-0460">Magnesium</keyword>
<dbReference type="GO" id="GO:0006260">
    <property type="term" value="P:DNA replication"/>
    <property type="evidence" value="ECO:0007669"/>
    <property type="project" value="UniProtKB-KW"/>
</dbReference>
<comment type="similarity">
    <text evidence="2 17">Belongs to the Nudix hydrolase family.</text>
</comment>
<dbReference type="RefSeq" id="WP_142934916.1">
    <property type="nucleotide sequence ID" value="NZ_ML660172.1"/>
</dbReference>
<evidence type="ECO:0000256" key="6">
    <source>
        <dbReference type="ARBA" id="ARBA00022763"/>
    </source>
</evidence>
<proteinExistence type="inferred from homology"/>
<dbReference type="PANTHER" id="PTHR47707">
    <property type="entry name" value="8-OXO-DGTP DIPHOSPHATASE"/>
    <property type="match status" value="1"/>
</dbReference>
<dbReference type="SUPFAM" id="SSF55811">
    <property type="entry name" value="Nudix"/>
    <property type="match status" value="1"/>
</dbReference>
<protein>
    <recommendedName>
        <fullName evidence="13">8-oxo-dGTP diphosphatase</fullName>
        <ecNumber evidence="12">3.6.1.55</ecNumber>
    </recommendedName>
    <alternativeName>
        <fullName evidence="16">7,8-dihydro-8-oxoguanine-triphosphatase</fullName>
    </alternativeName>
    <alternativeName>
        <fullName evidence="15">Mutator protein MutT</fullName>
    </alternativeName>
    <alternativeName>
        <fullName evidence="14">dGTP pyrophosphohydrolase</fullName>
    </alternativeName>
</protein>
<dbReference type="GO" id="GO:0008413">
    <property type="term" value="F:8-oxo-7,8-dihydroguanosine triphosphate pyrophosphatase activity"/>
    <property type="evidence" value="ECO:0007669"/>
    <property type="project" value="TreeGrafter"/>
</dbReference>
<dbReference type="Pfam" id="PF00293">
    <property type="entry name" value="NUDIX"/>
    <property type="match status" value="1"/>
</dbReference>
<comment type="caution">
    <text evidence="19">The sequence shown here is derived from an EMBL/GenBank/DDBJ whole genome shotgun (WGS) entry which is preliminary data.</text>
</comment>
<evidence type="ECO:0000256" key="11">
    <source>
        <dbReference type="ARBA" id="ARBA00036904"/>
    </source>
</evidence>
<keyword evidence="5" id="KW-0479">Metal-binding</keyword>
<organism evidence="19 20">
    <name type="scientific">Aliikangiella coralliicola</name>
    <dbReference type="NCBI Taxonomy" id="2592383"/>
    <lineage>
        <taxon>Bacteria</taxon>
        <taxon>Pseudomonadati</taxon>
        <taxon>Pseudomonadota</taxon>
        <taxon>Gammaproteobacteria</taxon>
        <taxon>Oceanospirillales</taxon>
        <taxon>Pleioneaceae</taxon>
        <taxon>Aliikangiella</taxon>
    </lineage>
</organism>
<dbReference type="Proteomes" id="UP000315439">
    <property type="component" value="Unassembled WGS sequence"/>
</dbReference>
<dbReference type="InterPro" id="IPR020084">
    <property type="entry name" value="NUDIX_hydrolase_CS"/>
</dbReference>
<dbReference type="GO" id="GO:0044715">
    <property type="term" value="F:8-oxo-dGDP phosphatase activity"/>
    <property type="evidence" value="ECO:0007669"/>
    <property type="project" value="TreeGrafter"/>
</dbReference>
<keyword evidence="20" id="KW-1185">Reference proteome</keyword>
<dbReference type="GO" id="GO:0046872">
    <property type="term" value="F:metal ion binding"/>
    <property type="evidence" value="ECO:0007669"/>
    <property type="project" value="UniProtKB-KW"/>
</dbReference>
<evidence type="ECO:0000256" key="1">
    <source>
        <dbReference type="ARBA" id="ARBA00001946"/>
    </source>
</evidence>
<evidence type="ECO:0000256" key="13">
    <source>
        <dbReference type="ARBA" id="ARBA00040794"/>
    </source>
</evidence>
<dbReference type="OrthoDB" id="9791228at2"/>
<evidence type="ECO:0000256" key="5">
    <source>
        <dbReference type="ARBA" id="ARBA00022723"/>
    </source>
</evidence>
<dbReference type="GO" id="GO:0044716">
    <property type="term" value="F:8-oxo-GDP phosphatase activity"/>
    <property type="evidence" value="ECO:0007669"/>
    <property type="project" value="TreeGrafter"/>
</dbReference>
<dbReference type="GO" id="GO:0035539">
    <property type="term" value="F:8-oxo-7,8-dihydrodeoxyguanosine triphosphate pyrophosphatase activity"/>
    <property type="evidence" value="ECO:0007669"/>
    <property type="project" value="UniProtKB-EC"/>
</dbReference>
<evidence type="ECO:0000256" key="15">
    <source>
        <dbReference type="ARBA" id="ARBA00041979"/>
    </source>
</evidence>
<dbReference type="PROSITE" id="PS00893">
    <property type="entry name" value="NUDIX_BOX"/>
    <property type="match status" value="1"/>
</dbReference>
<evidence type="ECO:0000256" key="17">
    <source>
        <dbReference type="RuleBase" id="RU003476"/>
    </source>
</evidence>
<dbReference type="Gene3D" id="3.90.79.10">
    <property type="entry name" value="Nucleoside Triphosphate Pyrophosphohydrolase"/>
    <property type="match status" value="1"/>
</dbReference>
<evidence type="ECO:0000256" key="7">
    <source>
        <dbReference type="ARBA" id="ARBA00022801"/>
    </source>
</evidence>
<comment type="catalytic activity">
    <reaction evidence="11">
        <text>8-oxo-GTP + H2O = 8-oxo-GMP + diphosphate + H(+)</text>
        <dbReference type="Rhea" id="RHEA:67616"/>
        <dbReference type="ChEBI" id="CHEBI:15377"/>
        <dbReference type="ChEBI" id="CHEBI:15378"/>
        <dbReference type="ChEBI" id="CHEBI:33019"/>
        <dbReference type="ChEBI" id="CHEBI:143553"/>
        <dbReference type="ChEBI" id="CHEBI:145694"/>
    </reaction>
</comment>
<dbReference type="AlphaFoldDB" id="A0A545TW91"/>
<keyword evidence="6" id="KW-0227">DNA damage</keyword>